<protein>
    <submittedName>
        <fullName evidence="4">Thioesterase family protein</fullName>
    </submittedName>
</protein>
<feature type="active site" evidence="1">
    <location>
        <position position="40"/>
    </location>
</feature>
<dbReference type="SUPFAM" id="SSF54637">
    <property type="entry name" value="Thioesterase/thiol ester dehydrase-isomerase"/>
    <property type="match status" value="1"/>
</dbReference>
<accession>A0A938WQV7</accession>
<evidence type="ECO:0000313" key="4">
    <source>
        <dbReference type="EMBL" id="MBM6672533.1"/>
    </source>
</evidence>
<dbReference type="InterPro" id="IPR054485">
    <property type="entry name" value="FlK-like_dom"/>
</dbReference>
<proteinExistence type="predicted"/>
<sequence length="127" mass="13674">MEIGVKNVIETTVTENNTAVAMGSGTLSVFATPAMIALIEETAWRSVVPYLEPGQATVGTRLDISHVSPTPLGMTVKCETELIEADGRKLKFKAEVYDESGLIGTGTHERFIITADKFQAKAESKKS</sequence>
<evidence type="ECO:0000259" key="3">
    <source>
        <dbReference type="Pfam" id="PF22636"/>
    </source>
</evidence>
<dbReference type="AlphaFoldDB" id="A0A938WQV7"/>
<gene>
    <name evidence="4" type="ORF">H6A34_01330</name>
</gene>
<dbReference type="Pfam" id="PF22636">
    <property type="entry name" value="FlK"/>
    <property type="match status" value="1"/>
</dbReference>
<keyword evidence="5" id="KW-1185">Reference proteome</keyword>
<dbReference type="InterPro" id="IPR025540">
    <property type="entry name" value="FlK"/>
</dbReference>
<organism evidence="4 5">
    <name type="scientific">Marseilla massiliensis</name>
    <dbReference type="NCBI Taxonomy" id="1841864"/>
    <lineage>
        <taxon>Bacteria</taxon>
        <taxon>Pseudomonadati</taxon>
        <taxon>Bacteroidota</taxon>
        <taxon>Bacteroidia</taxon>
        <taxon>Bacteroidales</taxon>
        <taxon>Prevotellaceae</taxon>
        <taxon>Marseilla</taxon>
    </lineage>
</organism>
<feature type="domain" description="Fluoroacetyl-CoA-specific thioesterase-like" evidence="3">
    <location>
        <begin position="13"/>
        <end position="114"/>
    </location>
</feature>
<dbReference type="PANTHER" id="PTHR36934">
    <property type="entry name" value="BLR0278 PROTEIN"/>
    <property type="match status" value="1"/>
</dbReference>
<comment type="caution">
    <text evidence="4">The sequence shown here is derived from an EMBL/GenBank/DDBJ whole genome shotgun (WGS) entry which is preliminary data.</text>
</comment>
<dbReference type="PANTHER" id="PTHR36934:SF1">
    <property type="entry name" value="THIOESTERASE DOMAIN-CONTAINING PROTEIN"/>
    <property type="match status" value="1"/>
</dbReference>
<feature type="binding site" evidence="2">
    <location>
        <position position="110"/>
    </location>
    <ligand>
        <name>substrate</name>
    </ligand>
</feature>
<dbReference type="EMBL" id="JACJJG010000003">
    <property type="protein sequence ID" value="MBM6672533.1"/>
    <property type="molecule type" value="Genomic_DNA"/>
</dbReference>
<dbReference type="Gene3D" id="3.10.129.10">
    <property type="entry name" value="Hotdog Thioesterase"/>
    <property type="match status" value="1"/>
</dbReference>
<dbReference type="PIRSF" id="PIRSF014972">
    <property type="entry name" value="FlK"/>
    <property type="match status" value="1"/>
</dbReference>
<evidence type="ECO:0000256" key="2">
    <source>
        <dbReference type="PIRSR" id="PIRSR014972-2"/>
    </source>
</evidence>
<feature type="binding site" evidence="2">
    <location>
        <position position="59"/>
    </location>
    <ligand>
        <name>substrate</name>
    </ligand>
</feature>
<dbReference type="InterPro" id="IPR029069">
    <property type="entry name" value="HotDog_dom_sf"/>
</dbReference>
<reference evidence="4" key="1">
    <citation type="submission" date="2020-08" db="EMBL/GenBank/DDBJ databases">
        <authorList>
            <person name="Cejkova D."/>
            <person name="Kubasova T."/>
            <person name="Jahodarova E."/>
            <person name="Rychlik I."/>
        </authorList>
    </citation>
    <scope>NUCLEOTIDE SEQUENCE</scope>
    <source>
        <strain evidence="4">An824</strain>
    </source>
</reference>
<dbReference type="Proteomes" id="UP000706891">
    <property type="component" value="Unassembled WGS sequence"/>
</dbReference>
<name>A0A938WQV7_9BACT</name>
<feature type="binding site" evidence="2">
    <location>
        <position position="59"/>
    </location>
    <ligand>
        <name>CoA</name>
        <dbReference type="ChEBI" id="CHEBI:57287"/>
    </ligand>
</feature>
<dbReference type="RefSeq" id="WP_205102982.1">
    <property type="nucleotide sequence ID" value="NZ_JACJJG010000003.1"/>
</dbReference>
<feature type="active site" evidence="1">
    <location>
        <position position="32"/>
    </location>
</feature>
<evidence type="ECO:0000313" key="5">
    <source>
        <dbReference type="Proteomes" id="UP000706891"/>
    </source>
</evidence>
<feature type="active site" evidence="1">
    <location>
        <position position="66"/>
    </location>
</feature>
<reference evidence="4" key="2">
    <citation type="journal article" date="2021" name="Sci. Rep.">
        <title>The distribution of antibiotic resistance genes in chicken gut microbiota commensals.</title>
        <authorList>
            <person name="Juricova H."/>
            <person name="Matiasovicova J."/>
            <person name="Kubasova T."/>
            <person name="Cejkova D."/>
            <person name="Rychlik I."/>
        </authorList>
    </citation>
    <scope>NUCLEOTIDE SEQUENCE</scope>
    <source>
        <strain evidence="4">An824</strain>
    </source>
</reference>
<evidence type="ECO:0000256" key="1">
    <source>
        <dbReference type="PIRSR" id="PIRSR014972-1"/>
    </source>
</evidence>